<evidence type="ECO:0000313" key="2">
    <source>
        <dbReference type="EMBL" id="EFO93612.1"/>
    </source>
</evidence>
<dbReference type="HOGENOM" id="CLU_567708_0_0_1"/>
<feature type="transmembrane region" description="Helical" evidence="1">
    <location>
        <begin position="84"/>
        <end position="109"/>
    </location>
</feature>
<feature type="transmembrane region" description="Helical" evidence="1">
    <location>
        <begin position="129"/>
        <end position="151"/>
    </location>
</feature>
<dbReference type="GO" id="GO:0005886">
    <property type="term" value="C:plasma membrane"/>
    <property type="evidence" value="ECO:0007669"/>
    <property type="project" value="TreeGrafter"/>
</dbReference>
<dbReference type="PANTHER" id="PTHR22943:SF245">
    <property type="entry name" value="SEVEN TM RECEPTOR"/>
    <property type="match status" value="1"/>
</dbReference>
<keyword evidence="1" id="KW-1133">Transmembrane helix</keyword>
<dbReference type="GO" id="GO:0038022">
    <property type="term" value="F:G protein-coupled olfactory receptor activity"/>
    <property type="evidence" value="ECO:0007669"/>
    <property type="project" value="TreeGrafter"/>
</dbReference>
<feature type="transmembrane region" description="Helical" evidence="1">
    <location>
        <begin position="199"/>
        <end position="221"/>
    </location>
</feature>
<feature type="transmembrane region" description="Helical" evidence="1">
    <location>
        <begin position="247"/>
        <end position="275"/>
    </location>
</feature>
<feature type="transmembrane region" description="Helical" evidence="1">
    <location>
        <begin position="6"/>
        <end position="29"/>
    </location>
</feature>
<gene>
    <name evidence="2" type="ORF">CRE_12662</name>
</gene>
<protein>
    <recommendedName>
        <fullName evidence="4">Seven TM Receptor</fullName>
    </recommendedName>
</protein>
<keyword evidence="1" id="KW-0812">Transmembrane</keyword>
<keyword evidence="1" id="KW-0472">Membrane</keyword>
<dbReference type="SUPFAM" id="SSF81321">
    <property type="entry name" value="Family A G protein-coupled receptor-like"/>
    <property type="match status" value="1"/>
</dbReference>
<evidence type="ECO:0000256" key="1">
    <source>
        <dbReference type="SAM" id="Phobius"/>
    </source>
</evidence>
<dbReference type="Pfam" id="PF10326">
    <property type="entry name" value="7TM_GPCR_Str"/>
    <property type="match status" value="1"/>
</dbReference>
<reference evidence="2" key="1">
    <citation type="submission" date="2007-07" db="EMBL/GenBank/DDBJ databases">
        <title>PCAP assembly of the Caenorhabditis remanei genome.</title>
        <authorList>
            <consortium name="The Caenorhabditis remanei Sequencing Consortium"/>
            <person name="Wilson R.K."/>
        </authorList>
    </citation>
    <scope>NUCLEOTIDE SEQUENCE [LARGE SCALE GENOMIC DNA]</scope>
    <source>
        <strain evidence="2">PB4641</strain>
    </source>
</reference>
<accession>E3M764</accession>
<dbReference type="GO" id="GO:0042048">
    <property type="term" value="P:olfactory behavior"/>
    <property type="evidence" value="ECO:0007669"/>
    <property type="project" value="TreeGrafter"/>
</dbReference>
<dbReference type="AlphaFoldDB" id="E3M764"/>
<dbReference type="PANTHER" id="PTHR22943">
    <property type="entry name" value="7-TRANSMEMBRANE DOMAIN RECEPTOR C.ELEGANS"/>
    <property type="match status" value="1"/>
</dbReference>
<keyword evidence="3" id="KW-1185">Reference proteome</keyword>
<sequence length="481" mass="54475">MYDYHALSQQISGGIGVFNNGFLIFLIIFKSPKKLGTYKYLMIYISVFELIYASLDMLTVPEIFSKDSAFFVMIKSDKTVLPDSLIFSATVMFSSMYGTSIAIFAIHFVYRYVTVTGHSLQSTFVSWKFIIWLFFPFVFGLLWSVVINLTLTANPAGDLLLEQEYLSKTNHSINQVSYIGTYFFPRTVNGTNYFSMRPFIGIGCMLAANFVSIMVILSYGYKCYIHMKTVLPTTSQSSQFKNLQTQLFYALFFQTLIPIILMHTPAFFIFIATFMDRSCELLGQIPSITIVLYPSLDPLPNIFIIRNYRDATICELGAELLANFNHISDYVKSVISLVFRIPGSKIGIEDYKNERNADLSRYNNQSNVASTTFNVDGLTKVWINGVRRKGCQLIGVKQFPAGCGGLAGFNFTDKLLSKKQGLSWTEHNPDGLRYELSDIYQDCLVMWIRPNQKLIDDVLCNSYLDPNGNEIRGYACGKEAG</sequence>
<dbReference type="InterPro" id="IPR019428">
    <property type="entry name" value="7TM_GPCR_serpentine_rcpt_Str"/>
</dbReference>
<proteinExistence type="predicted"/>
<dbReference type="OrthoDB" id="10439887at2759"/>
<dbReference type="Proteomes" id="UP000008281">
    <property type="component" value="Unassembled WGS sequence"/>
</dbReference>
<dbReference type="FunCoup" id="E3M764">
    <property type="interactions" value="6"/>
</dbReference>
<dbReference type="EMBL" id="DS268427">
    <property type="protein sequence ID" value="EFO93612.1"/>
    <property type="molecule type" value="Genomic_DNA"/>
</dbReference>
<evidence type="ECO:0008006" key="4">
    <source>
        <dbReference type="Google" id="ProtNLM"/>
    </source>
</evidence>
<feature type="transmembrane region" description="Helical" evidence="1">
    <location>
        <begin position="41"/>
        <end position="64"/>
    </location>
</feature>
<organism evidence="3">
    <name type="scientific">Caenorhabditis remanei</name>
    <name type="common">Caenorhabditis vulgaris</name>
    <dbReference type="NCBI Taxonomy" id="31234"/>
    <lineage>
        <taxon>Eukaryota</taxon>
        <taxon>Metazoa</taxon>
        <taxon>Ecdysozoa</taxon>
        <taxon>Nematoda</taxon>
        <taxon>Chromadorea</taxon>
        <taxon>Rhabditida</taxon>
        <taxon>Rhabditina</taxon>
        <taxon>Rhabditomorpha</taxon>
        <taxon>Rhabditoidea</taxon>
        <taxon>Rhabditidae</taxon>
        <taxon>Peloderinae</taxon>
        <taxon>Caenorhabditis</taxon>
    </lineage>
</organism>
<dbReference type="OMA" id="RDATICE"/>
<name>E3M764_CAERE</name>
<dbReference type="eggNOG" id="KOG4297">
    <property type="taxonomic scope" value="Eukaryota"/>
</dbReference>
<evidence type="ECO:0000313" key="3">
    <source>
        <dbReference type="Proteomes" id="UP000008281"/>
    </source>
</evidence>
<dbReference type="InParanoid" id="E3M764"/>